<keyword evidence="3" id="KW-0597">Phosphoprotein</keyword>
<evidence type="ECO:0000259" key="10">
    <source>
        <dbReference type="PROSITE" id="PS50109"/>
    </source>
</evidence>
<dbReference type="PRINTS" id="PR00344">
    <property type="entry name" value="BCTRLSENSOR"/>
</dbReference>
<dbReference type="Pfam" id="PF00512">
    <property type="entry name" value="HisKA"/>
    <property type="match status" value="1"/>
</dbReference>
<keyword evidence="4" id="KW-0808">Transferase</keyword>
<keyword evidence="8" id="KW-0902">Two-component regulatory system</keyword>
<organism evidence="11 12">
    <name type="scientific">candidate division CSSED10-310 bacterium</name>
    <dbReference type="NCBI Taxonomy" id="2855610"/>
    <lineage>
        <taxon>Bacteria</taxon>
        <taxon>Bacteria division CSSED10-310</taxon>
    </lineage>
</organism>
<evidence type="ECO:0000313" key="11">
    <source>
        <dbReference type="EMBL" id="MFC1853521.1"/>
    </source>
</evidence>
<evidence type="ECO:0000313" key="12">
    <source>
        <dbReference type="Proteomes" id="UP001594351"/>
    </source>
</evidence>
<evidence type="ECO:0000256" key="8">
    <source>
        <dbReference type="ARBA" id="ARBA00023012"/>
    </source>
</evidence>
<feature type="transmembrane region" description="Helical" evidence="9">
    <location>
        <begin position="198"/>
        <end position="218"/>
    </location>
</feature>
<dbReference type="EC" id="2.7.13.3" evidence="2"/>
<evidence type="ECO:0000256" key="6">
    <source>
        <dbReference type="ARBA" id="ARBA00022777"/>
    </source>
</evidence>
<evidence type="ECO:0000256" key="4">
    <source>
        <dbReference type="ARBA" id="ARBA00022679"/>
    </source>
</evidence>
<feature type="transmembrane region" description="Helical" evidence="9">
    <location>
        <begin position="20"/>
        <end position="45"/>
    </location>
</feature>
<keyword evidence="9" id="KW-0812">Transmembrane</keyword>
<dbReference type="PANTHER" id="PTHR43065">
    <property type="entry name" value="SENSOR HISTIDINE KINASE"/>
    <property type="match status" value="1"/>
</dbReference>
<dbReference type="InterPro" id="IPR004358">
    <property type="entry name" value="Sig_transdc_His_kin-like_C"/>
</dbReference>
<dbReference type="InterPro" id="IPR003594">
    <property type="entry name" value="HATPase_dom"/>
</dbReference>
<dbReference type="SMART" id="SM00387">
    <property type="entry name" value="HATPase_c"/>
    <property type="match status" value="1"/>
</dbReference>
<keyword evidence="12" id="KW-1185">Reference proteome</keyword>
<keyword evidence="9" id="KW-0472">Membrane</keyword>
<dbReference type="PANTHER" id="PTHR43065:SF10">
    <property type="entry name" value="PEROXIDE STRESS-ACTIVATED HISTIDINE KINASE MAK3"/>
    <property type="match status" value="1"/>
</dbReference>
<dbReference type="InterPro" id="IPR003661">
    <property type="entry name" value="HisK_dim/P_dom"/>
</dbReference>
<dbReference type="Proteomes" id="UP001594351">
    <property type="component" value="Unassembled WGS sequence"/>
</dbReference>
<dbReference type="SUPFAM" id="SSF55874">
    <property type="entry name" value="ATPase domain of HSP90 chaperone/DNA topoisomerase II/histidine kinase"/>
    <property type="match status" value="1"/>
</dbReference>
<dbReference type="InterPro" id="IPR036097">
    <property type="entry name" value="HisK_dim/P_sf"/>
</dbReference>
<sequence>MAKLTSGSLFPVATWRKLDQWAQVFGLLGLLVLMAISLGLANLFYTTTIRKLFTTEIDKALVGFQVAESLETSLINQKGFVTYYSLDGNAQWLERLRHHHQQFEINLRQSQRTALDEDTAGILKRINQEYKLYTDSRQRLIALYRRGEKEAGLKIHPKVRIHFYKILELCTQYKNIQKENINRARNQSISVARTLSEFSLVSISIVLFLTVILSVYLVKKVIGPIRRLTLETNPYKETPKKGDVINTLSTQVHGLLRDVGDTRSELERSKEMLWHSEKMALIGKLAAEVAHSIRNPMTSIKMRLFTLERHLDLAPQHKEDLEVVSAELRRLDKIVQNFLEFSRRPKLRMIKVNLSGIITKSLELLRTRLELSQVKVERVCRFTLPQIDADPELMKEVFVNILLNACEAMKNGGSLTVVEEEVVAEEIGRAISVKISDTGPGIPEEYKESILEPFFSTKDDGTGLGLAIAQKIINEHRGDLEFQSFSGRGTSFIVILPLENV</sequence>
<dbReference type="Pfam" id="PF02518">
    <property type="entry name" value="HATPase_c"/>
    <property type="match status" value="1"/>
</dbReference>
<name>A0ABV6Z4Z3_UNCC1</name>
<evidence type="ECO:0000256" key="3">
    <source>
        <dbReference type="ARBA" id="ARBA00022553"/>
    </source>
</evidence>
<dbReference type="InterPro" id="IPR036890">
    <property type="entry name" value="HATPase_C_sf"/>
</dbReference>
<evidence type="ECO:0000256" key="5">
    <source>
        <dbReference type="ARBA" id="ARBA00022741"/>
    </source>
</evidence>
<keyword evidence="6" id="KW-0418">Kinase</keyword>
<feature type="domain" description="Histidine kinase" evidence="10">
    <location>
        <begin position="288"/>
        <end position="500"/>
    </location>
</feature>
<dbReference type="EMBL" id="JBHPBY010000520">
    <property type="protein sequence ID" value="MFC1853521.1"/>
    <property type="molecule type" value="Genomic_DNA"/>
</dbReference>
<keyword evidence="7" id="KW-0067">ATP-binding</keyword>
<accession>A0ABV6Z4Z3</accession>
<keyword evidence="9" id="KW-1133">Transmembrane helix</keyword>
<dbReference type="Pfam" id="PF12729">
    <property type="entry name" value="4HB_MCP_1"/>
    <property type="match status" value="1"/>
</dbReference>
<dbReference type="Gene3D" id="1.10.287.130">
    <property type="match status" value="1"/>
</dbReference>
<comment type="catalytic activity">
    <reaction evidence="1">
        <text>ATP + protein L-histidine = ADP + protein N-phospho-L-histidine.</text>
        <dbReference type="EC" id="2.7.13.3"/>
    </reaction>
</comment>
<reference evidence="11 12" key="1">
    <citation type="submission" date="2024-09" db="EMBL/GenBank/DDBJ databases">
        <title>Laminarin stimulates single cell rates of sulfate reduction while oxygen inhibits transcriptomic activity in coastal marine sediment.</title>
        <authorList>
            <person name="Lindsay M."/>
            <person name="Orcutt B."/>
            <person name="Emerson D."/>
            <person name="Stepanauskas R."/>
            <person name="D'Angelo T."/>
        </authorList>
    </citation>
    <scope>NUCLEOTIDE SEQUENCE [LARGE SCALE GENOMIC DNA]</scope>
    <source>
        <strain evidence="11">SAG AM-311-K15</strain>
    </source>
</reference>
<dbReference type="InterPro" id="IPR005467">
    <property type="entry name" value="His_kinase_dom"/>
</dbReference>
<dbReference type="CDD" id="cd00082">
    <property type="entry name" value="HisKA"/>
    <property type="match status" value="1"/>
</dbReference>
<comment type="caution">
    <text evidence="11">The sequence shown here is derived from an EMBL/GenBank/DDBJ whole genome shotgun (WGS) entry which is preliminary data.</text>
</comment>
<evidence type="ECO:0000256" key="2">
    <source>
        <dbReference type="ARBA" id="ARBA00012438"/>
    </source>
</evidence>
<keyword evidence="5" id="KW-0547">Nucleotide-binding</keyword>
<evidence type="ECO:0000256" key="9">
    <source>
        <dbReference type="SAM" id="Phobius"/>
    </source>
</evidence>
<evidence type="ECO:0000256" key="1">
    <source>
        <dbReference type="ARBA" id="ARBA00000085"/>
    </source>
</evidence>
<proteinExistence type="predicted"/>
<dbReference type="Gene3D" id="3.30.565.10">
    <property type="entry name" value="Histidine kinase-like ATPase, C-terminal domain"/>
    <property type="match status" value="1"/>
</dbReference>
<dbReference type="InterPro" id="IPR024478">
    <property type="entry name" value="HlyB_4HB_MCP"/>
</dbReference>
<dbReference type="SUPFAM" id="SSF47384">
    <property type="entry name" value="Homodimeric domain of signal transducing histidine kinase"/>
    <property type="match status" value="1"/>
</dbReference>
<gene>
    <name evidence="11" type="ORF">ACFL27_25300</name>
</gene>
<dbReference type="SMART" id="SM00388">
    <property type="entry name" value="HisKA"/>
    <property type="match status" value="1"/>
</dbReference>
<dbReference type="PROSITE" id="PS50109">
    <property type="entry name" value="HIS_KIN"/>
    <property type="match status" value="1"/>
</dbReference>
<evidence type="ECO:0000256" key="7">
    <source>
        <dbReference type="ARBA" id="ARBA00022840"/>
    </source>
</evidence>
<protein>
    <recommendedName>
        <fullName evidence="2">histidine kinase</fullName>
        <ecNumber evidence="2">2.7.13.3</ecNumber>
    </recommendedName>
</protein>